<dbReference type="PANTHER" id="PTHR43649">
    <property type="entry name" value="ARABINOSE-BINDING PROTEIN-RELATED"/>
    <property type="match status" value="1"/>
</dbReference>
<evidence type="ECO:0000313" key="3">
    <source>
        <dbReference type="EMBL" id="MBC8533948.1"/>
    </source>
</evidence>
<keyword evidence="1 2" id="KW-0732">Signal</keyword>
<dbReference type="InterPro" id="IPR050490">
    <property type="entry name" value="Bact_solute-bd_prot1"/>
</dbReference>
<protein>
    <submittedName>
        <fullName evidence="3">Extracellular solute-binding protein</fullName>
    </submittedName>
</protein>
<accession>A0A926D8W4</accession>
<dbReference type="RefSeq" id="WP_249319602.1">
    <property type="nucleotide sequence ID" value="NZ_JACRSN010000010.1"/>
</dbReference>
<evidence type="ECO:0000313" key="4">
    <source>
        <dbReference type="Proteomes" id="UP000651482"/>
    </source>
</evidence>
<dbReference type="PROSITE" id="PS51257">
    <property type="entry name" value="PROKAR_LIPOPROTEIN"/>
    <property type="match status" value="1"/>
</dbReference>
<evidence type="ECO:0000256" key="2">
    <source>
        <dbReference type="SAM" id="SignalP"/>
    </source>
</evidence>
<sequence length="598" mass="67064">MKNQTKRMCSLVIAICMLLLVVSGCNAGTTNSSQVSSSSAASEAASSELSSGEEGQLKPFSVLSMQLPGYTDWNVDHVEDYEMIGYLNDKMAEYGVKLEFEVIGSEQWQSTIQTRIASSDLADLTLLYLVDASTLINLIDDGKLYDVDTLVDHGDGTAKKTWGEGGAASYLRKLDTYVDGKDYFIRGLADNAPSFGGDFRNWNASENWVPLIRQDWLDKVNMPMPTTTDEVIEVLKAFQENDVNGNGIPDERMFVDFGTDYFKNGIAQWFGLAPYMFQIDEDTGEAVLPFFQPGFRDYVEFVKKGVEAGVIYLSDDGYWTNIASTIPQNTVGIYTYYPKDANTFLTGIDNEAKYVTMGQIEGSKDVNPAIMCAYSQEITAPWGFSSSADLDAAAAVMDVLWSEWYHYWHEYGVEGVTYDFNDAGVPVLNYTYTADYARETHGKVKGENLVSQTIFPFVRMNASYLTYKGESLSYDSPKSFQTGAYFTEFMKEDLEKANNLTGWENLNTALGYLETNDRYGMNADFAISVAMATPEETELIAKYSTELNTYMSELFANLISGAWSFDDWDSYEAQMNELHLQDMLKVYQDLYNRYAENG</sequence>
<evidence type="ECO:0000256" key="1">
    <source>
        <dbReference type="ARBA" id="ARBA00022729"/>
    </source>
</evidence>
<name>A0A926D8W4_9FIRM</name>
<gene>
    <name evidence="3" type="ORF">IAG03_08010</name>
</gene>
<feature type="signal peptide" evidence="2">
    <location>
        <begin position="1"/>
        <end position="27"/>
    </location>
</feature>
<proteinExistence type="predicted"/>
<dbReference type="AlphaFoldDB" id="A0A926D8W4"/>
<dbReference type="Proteomes" id="UP000651482">
    <property type="component" value="Unassembled WGS sequence"/>
</dbReference>
<dbReference type="PANTHER" id="PTHR43649:SF33">
    <property type="entry name" value="POLYGALACTURONAN_RHAMNOGALACTURONAN-BINDING PROTEIN YTCQ"/>
    <property type="match status" value="1"/>
</dbReference>
<organism evidence="3 4">
    <name type="scientific">Yeguia hominis</name>
    <dbReference type="NCBI Taxonomy" id="2763662"/>
    <lineage>
        <taxon>Bacteria</taxon>
        <taxon>Bacillati</taxon>
        <taxon>Bacillota</taxon>
        <taxon>Clostridia</taxon>
        <taxon>Eubacteriales</taxon>
        <taxon>Yeguiaceae</taxon>
        <taxon>Yeguia</taxon>
    </lineage>
</organism>
<feature type="chain" id="PRO_5038404358" evidence="2">
    <location>
        <begin position="28"/>
        <end position="598"/>
    </location>
</feature>
<keyword evidence="4" id="KW-1185">Reference proteome</keyword>
<dbReference type="SUPFAM" id="SSF53850">
    <property type="entry name" value="Periplasmic binding protein-like II"/>
    <property type="match status" value="1"/>
</dbReference>
<dbReference type="EMBL" id="JACRSN010000010">
    <property type="protein sequence ID" value="MBC8533948.1"/>
    <property type="molecule type" value="Genomic_DNA"/>
</dbReference>
<dbReference type="Gene3D" id="3.40.190.10">
    <property type="entry name" value="Periplasmic binding protein-like II"/>
    <property type="match status" value="2"/>
</dbReference>
<comment type="caution">
    <text evidence="3">The sequence shown here is derived from an EMBL/GenBank/DDBJ whole genome shotgun (WGS) entry which is preliminary data.</text>
</comment>
<reference evidence="3" key="1">
    <citation type="submission" date="2020-08" db="EMBL/GenBank/DDBJ databases">
        <title>Genome public.</title>
        <authorList>
            <person name="Liu C."/>
            <person name="Sun Q."/>
        </authorList>
    </citation>
    <scope>NUCLEOTIDE SEQUENCE</scope>
    <source>
        <strain evidence="3">NSJ-40</strain>
    </source>
</reference>